<dbReference type="InterPro" id="IPR011067">
    <property type="entry name" value="Plasmid_toxin/cell-grow_inhib"/>
</dbReference>
<dbReference type="AlphaFoldDB" id="A0A1H0DFG9"/>
<reference evidence="9" key="1">
    <citation type="submission" date="2016-10" db="EMBL/GenBank/DDBJ databases">
        <authorList>
            <person name="Varghese N."/>
            <person name="Submissions S."/>
        </authorList>
    </citation>
    <scope>NUCLEOTIDE SEQUENCE [LARGE SCALE GENOMIC DNA]</scope>
    <source>
        <strain evidence="9">CGMCC 1.6444</strain>
    </source>
</reference>
<dbReference type="OrthoDB" id="9813510at2"/>
<dbReference type="GO" id="GO:0006276">
    <property type="term" value="P:plasmid maintenance"/>
    <property type="evidence" value="ECO:0007669"/>
    <property type="project" value="InterPro"/>
</dbReference>
<proteinExistence type="inferred from homology"/>
<dbReference type="Gene3D" id="2.30.30.110">
    <property type="match status" value="1"/>
</dbReference>
<evidence type="ECO:0000313" key="8">
    <source>
        <dbReference type="EMBL" id="SDN68925.1"/>
    </source>
</evidence>
<dbReference type="RefSeq" id="WP_089676605.1">
    <property type="nucleotide sequence ID" value="NZ_FNIV01000001.1"/>
</dbReference>
<evidence type="ECO:0000256" key="3">
    <source>
        <dbReference type="ARBA" id="ARBA00022491"/>
    </source>
</evidence>
<keyword evidence="3" id="KW-0678">Repressor</keyword>
<dbReference type="SUPFAM" id="SSF50118">
    <property type="entry name" value="Cell growth inhibitor/plasmid maintenance toxic component"/>
    <property type="match status" value="1"/>
</dbReference>
<organism evidence="8 9">
    <name type="scientific">Halomonas shengliensis</name>
    <dbReference type="NCBI Taxonomy" id="419597"/>
    <lineage>
        <taxon>Bacteria</taxon>
        <taxon>Pseudomonadati</taxon>
        <taxon>Pseudomonadota</taxon>
        <taxon>Gammaproteobacteria</taxon>
        <taxon>Oceanospirillales</taxon>
        <taxon>Halomonadaceae</taxon>
        <taxon>Halomonas</taxon>
    </lineage>
</organism>
<keyword evidence="5" id="KW-0804">Transcription</keyword>
<sequence>MAQFNAYENRNPASRHRYPYLLDIQCDLLEELRTTVVVPLCPVAQAESVRMTYLNPVIEIDEERYIAMTQELAGIERKRLGAPVHDLGDYRDRIMAAVDFLITGI</sequence>
<keyword evidence="9" id="KW-1185">Reference proteome</keyword>
<accession>A0A1H0DFG9</accession>
<evidence type="ECO:0000313" key="9">
    <source>
        <dbReference type="Proteomes" id="UP000199075"/>
    </source>
</evidence>
<dbReference type="GO" id="GO:0008657">
    <property type="term" value="F:DNA topoisomerase type II (double strand cut, ATP-hydrolyzing) inhibitor activity"/>
    <property type="evidence" value="ECO:0007669"/>
    <property type="project" value="InterPro"/>
</dbReference>
<evidence type="ECO:0000256" key="2">
    <source>
        <dbReference type="ARBA" id="ARBA00015075"/>
    </source>
</evidence>
<dbReference type="Pfam" id="PF01845">
    <property type="entry name" value="CcdB"/>
    <property type="match status" value="1"/>
</dbReference>
<gene>
    <name evidence="8" type="ORF">SAMN04487957_101393</name>
</gene>
<comment type="similarity">
    <text evidence="1">Belongs to the CcdB toxin family.</text>
</comment>
<name>A0A1H0DFG9_9GAMM</name>
<evidence type="ECO:0000256" key="6">
    <source>
        <dbReference type="ARBA" id="ARBA00029628"/>
    </source>
</evidence>
<evidence type="ECO:0000256" key="1">
    <source>
        <dbReference type="ARBA" id="ARBA00005230"/>
    </source>
</evidence>
<evidence type="ECO:0000256" key="4">
    <source>
        <dbReference type="ARBA" id="ARBA00023015"/>
    </source>
</evidence>
<evidence type="ECO:0000256" key="5">
    <source>
        <dbReference type="ARBA" id="ARBA00023163"/>
    </source>
</evidence>
<dbReference type="STRING" id="419597.SAMN04487957_101393"/>
<dbReference type="Proteomes" id="UP000199075">
    <property type="component" value="Unassembled WGS sequence"/>
</dbReference>
<keyword evidence="4" id="KW-0805">Transcription regulation</keyword>
<dbReference type="EMBL" id="FNIV01000001">
    <property type="protein sequence ID" value="SDN68925.1"/>
    <property type="molecule type" value="Genomic_DNA"/>
</dbReference>
<evidence type="ECO:0000256" key="7">
    <source>
        <dbReference type="ARBA" id="ARBA00033135"/>
    </source>
</evidence>
<dbReference type="InterPro" id="IPR002712">
    <property type="entry name" value="CcdB"/>
</dbReference>
<protein>
    <recommendedName>
        <fullName evidence="2">Toxin CcdB</fullName>
    </recommendedName>
    <alternativeName>
        <fullName evidence="7">Cytotoxic protein CcdB</fullName>
    </alternativeName>
    <alternativeName>
        <fullName evidence="6">Protein LetD</fullName>
    </alternativeName>
</protein>